<sequence>MTIFFNGLNRDIQDIVELHDYTSISILFHQASKIESQLRVHGKKSYPIARTNWKDPNSNTHKSSNGEIESESSEEETSTSGGEEYLSEEVPYEGDNFMVRRFMNGDSNVNVASQRLVEKLGLHTIPDPKPYKLQWWSEQGEMIIDKQV</sequence>
<feature type="region of interest" description="Disordered" evidence="1">
    <location>
        <begin position="48"/>
        <end position="89"/>
    </location>
</feature>
<accession>A0A371E131</accession>
<organism evidence="2 3">
    <name type="scientific">Mucuna pruriens</name>
    <name type="common">Velvet bean</name>
    <name type="synonym">Dolichos pruriens</name>
    <dbReference type="NCBI Taxonomy" id="157652"/>
    <lineage>
        <taxon>Eukaryota</taxon>
        <taxon>Viridiplantae</taxon>
        <taxon>Streptophyta</taxon>
        <taxon>Embryophyta</taxon>
        <taxon>Tracheophyta</taxon>
        <taxon>Spermatophyta</taxon>
        <taxon>Magnoliopsida</taxon>
        <taxon>eudicotyledons</taxon>
        <taxon>Gunneridae</taxon>
        <taxon>Pentapetalae</taxon>
        <taxon>rosids</taxon>
        <taxon>fabids</taxon>
        <taxon>Fabales</taxon>
        <taxon>Fabaceae</taxon>
        <taxon>Papilionoideae</taxon>
        <taxon>50 kb inversion clade</taxon>
        <taxon>NPAAA clade</taxon>
        <taxon>indigoferoid/millettioid clade</taxon>
        <taxon>Phaseoleae</taxon>
        <taxon>Mucuna</taxon>
    </lineage>
</organism>
<keyword evidence="3" id="KW-1185">Reference proteome</keyword>
<protein>
    <submittedName>
        <fullName evidence="2">Uncharacterized protein</fullName>
    </submittedName>
</protein>
<dbReference type="PANTHER" id="PTHR35046">
    <property type="entry name" value="ZINC KNUCKLE (CCHC-TYPE) FAMILY PROTEIN"/>
    <property type="match status" value="1"/>
</dbReference>
<evidence type="ECO:0000256" key="1">
    <source>
        <dbReference type="SAM" id="MobiDB-lite"/>
    </source>
</evidence>
<dbReference type="Proteomes" id="UP000257109">
    <property type="component" value="Unassembled WGS sequence"/>
</dbReference>
<feature type="non-terminal residue" evidence="2">
    <location>
        <position position="1"/>
    </location>
</feature>
<reference evidence="2" key="1">
    <citation type="submission" date="2018-05" db="EMBL/GenBank/DDBJ databases">
        <title>Draft genome of Mucuna pruriens seed.</title>
        <authorList>
            <person name="Nnadi N.E."/>
            <person name="Vos R."/>
            <person name="Hasami M.H."/>
            <person name="Devisetty U.K."/>
            <person name="Aguiy J.C."/>
        </authorList>
    </citation>
    <scope>NUCLEOTIDE SEQUENCE [LARGE SCALE GENOMIC DNA]</scope>
    <source>
        <strain evidence="2">JCA_2017</strain>
    </source>
</reference>
<dbReference type="OrthoDB" id="1731207at2759"/>
<evidence type="ECO:0000313" key="2">
    <source>
        <dbReference type="EMBL" id="RDX58500.1"/>
    </source>
</evidence>
<proteinExistence type="predicted"/>
<comment type="caution">
    <text evidence="2">The sequence shown here is derived from an EMBL/GenBank/DDBJ whole genome shotgun (WGS) entry which is preliminary data.</text>
</comment>
<dbReference type="EMBL" id="QJKJ01017423">
    <property type="protein sequence ID" value="RDX58500.1"/>
    <property type="molecule type" value="Genomic_DNA"/>
</dbReference>
<dbReference type="PANTHER" id="PTHR35046:SF9">
    <property type="entry name" value="RNA-DIRECTED DNA POLYMERASE"/>
    <property type="match status" value="1"/>
</dbReference>
<gene>
    <name evidence="2" type="ORF">CR513_62181</name>
</gene>
<dbReference type="AlphaFoldDB" id="A0A371E131"/>
<feature type="compositionally biased region" description="Acidic residues" evidence="1">
    <location>
        <begin position="68"/>
        <end position="77"/>
    </location>
</feature>
<name>A0A371E131_MUCPR</name>
<evidence type="ECO:0000313" key="3">
    <source>
        <dbReference type="Proteomes" id="UP000257109"/>
    </source>
</evidence>